<evidence type="ECO:0000256" key="9">
    <source>
        <dbReference type="ARBA" id="ARBA00022748"/>
    </source>
</evidence>
<keyword evidence="8 12" id="KW-0812">Transmembrane</keyword>
<evidence type="ECO:0000256" key="4">
    <source>
        <dbReference type="ARBA" id="ARBA00016461"/>
    </source>
</evidence>
<keyword evidence="6 12" id="KW-1003">Cell membrane</keyword>
<keyword evidence="7 12" id="KW-0997">Cell inner membrane</keyword>
<sequence>MQAEYSAFIASAYGISALAICGLLAWIFLDARAQRRALAALDAKGVRRRSAAGETAGGSGR</sequence>
<reference evidence="13 14" key="1">
    <citation type="submission" date="2021-03" db="EMBL/GenBank/DDBJ databases">
        <title>Whole genome sequence of Jiella sp. MQZ13P-4.</title>
        <authorList>
            <person name="Tuo L."/>
        </authorList>
    </citation>
    <scope>NUCLEOTIDE SEQUENCE [LARGE SCALE GENOMIC DNA]</scope>
    <source>
        <strain evidence="13 14">MQZ13P-4</strain>
    </source>
</reference>
<comment type="similarity">
    <text evidence="3 12">Belongs to the CcmD/CycX/HelD family.</text>
</comment>
<feature type="transmembrane region" description="Helical" evidence="12">
    <location>
        <begin position="6"/>
        <end position="29"/>
    </location>
</feature>
<comment type="subcellular location">
    <subcellularLocation>
        <location evidence="2 12">Cell inner membrane</location>
        <topology evidence="2 12">Single-pass membrane protein</topology>
    </subcellularLocation>
</comment>
<evidence type="ECO:0000256" key="8">
    <source>
        <dbReference type="ARBA" id="ARBA00022692"/>
    </source>
</evidence>
<dbReference type="Proteomes" id="UP000664288">
    <property type="component" value="Unassembled WGS sequence"/>
</dbReference>
<evidence type="ECO:0000313" key="14">
    <source>
        <dbReference type="Proteomes" id="UP000664288"/>
    </source>
</evidence>
<dbReference type="InterPro" id="IPR007078">
    <property type="entry name" value="Haem_export_protD_CcmD"/>
</dbReference>
<comment type="function">
    <text evidence="1 12">Required for the export of heme to the periplasm for the biogenesis of c-type cytochromes.</text>
</comment>
<proteinExistence type="inferred from homology"/>
<protein>
    <recommendedName>
        <fullName evidence="4 12">Heme exporter protein D</fullName>
    </recommendedName>
</protein>
<evidence type="ECO:0000256" key="5">
    <source>
        <dbReference type="ARBA" id="ARBA00022448"/>
    </source>
</evidence>
<gene>
    <name evidence="13" type="primary">ccmD</name>
    <name evidence="13" type="ORF">J1C47_13480</name>
</gene>
<evidence type="ECO:0000256" key="11">
    <source>
        <dbReference type="ARBA" id="ARBA00023136"/>
    </source>
</evidence>
<dbReference type="NCBIfam" id="TIGR03141">
    <property type="entry name" value="cytochro_ccmD"/>
    <property type="match status" value="1"/>
</dbReference>
<evidence type="ECO:0000256" key="1">
    <source>
        <dbReference type="ARBA" id="ARBA00002442"/>
    </source>
</evidence>
<evidence type="ECO:0000256" key="6">
    <source>
        <dbReference type="ARBA" id="ARBA00022475"/>
    </source>
</evidence>
<keyword evidence="11 12" id="KW-0472">Membrane</keyword>
<evidence type="ECO:0000256" key="3">
    <source>
        <dbReference type="ARBA" id="ARBA00008741"/>
    </source>
</evidence>
<keyword evidence="10 12" id="KW-1133">Transmembrane helix</keyword>
<keyword evidence="9 12" id="KW-0201">Cytochrome c-type biogenesis</keyword>
<name>A0ABS3J4P8_9HYPH</name>
<comment type="caution">
    <text evidence="13">The sequence shown here is derived from an EMBL/GenBank/DDBJ whole genome shotgun (WGS) entry which is preliminary data.</text>
</comment>
<evidence type="ECO:0000256" key="10">
    <source>
        <dbReference type="ARBA" id="ARBA00022989"/>
    </source>
</evidence>
<accession>A0ABS3J4P8</accession>
<evidence type="ECO:0000256" key="12">
    <source>
        <dbReference type="RuleBase" id="RU363101"/>
    </source>
</evidence>
<evidence type="ECO:0000256" key="2">
    <source>
        <dbReference type="ARBA" id="ARBA00004377"/>
    </source>
</evidence>
<keyword evidence="14" id="KW-1185">Reference proteome</keyword>
<dbReference type="Pfam" id="PF04995">
    <property type="entry name" value="CcmD"/>
    <property type="match status" value="1"/>
</dbReference>
<evidence type="ECO:0000256" key="7">
    <source>
        <dbReference type="ARBA" id="ARBA00022519"/>
    </source>
</evidence>
<organism evidence="13 14">
    <name type="scientific">Jiella sonneratiae</name>
    <dbReference type="NCBI Taxonomy" id="2816856"/>
    <lineage>
        <taxon>Bacteria</taxon>
        <taxon>Pseudomonadati</taxon>
        <taxon>Pseudomonadota</taxon>
        <taxon>Alphaproteobacteria</taxon>
        <taxon>Hyphomicrobiales</taxon>
        <taxon>Aurantimonadaceae</taxon>
        <taxon>Jiella</taxon>
    </lineage>
</organism>
<dbReference type="EMBL" id="JAFMPY010000013">
    <property type="protein sequence ID" value="MBO0904655.1"/>
    <property type="molecule type" value="Genomic_DNA"/>
</dbReference>
<keyword evidence="5 12" id="KW-0813">Transport</keyword>
<dbReference type="RefSeq" id="WP_207351292.1">
    <property type="nucleotide sequence ID" value="NZ_JAFMPY010000013.1"/>
</dbReference>
<evidence type="ECO:0000313" key="13">
    <source>
        <dbReference type="EMBL" id="MBO0904655.1"/>
    </source>
</evidence>